<dbReference type="PANTHER" id="PTHR11905">
    <property type="entry name" value="ADAM A DISINTEGRIN AND METALLOPROTEASE DOMAIN"/>
    <property type="match status" value="1"/>
</dbReference>
<keyword evidence="6" id="KW-0732">Signal</keyword>
<proteinExistence type="predicted"/>
<evidence type="ECO:0000259" key="7">
    <source>
        <dbReference type="PROSITE" id="PS50215"/>
    </source>
</evidence>
<feature type="chain" id="PRO_5026865661" evidence="6">
    <location>
        <begin position="17"/>
        <end position="477"/>
    </location>
</feature>
<dbReference type="GO" id="GO:0004222">
    <property type="term" value="F:metalloendopeptidase activity"/>
    <property type="evidence" value="ECO:0007669"/>
    <property type="project" value="InterPro"/>
</dbReference>
<protein>
    <submittedName>
        <fullName evidence="8">Putative secreted metalloprotease</fullName>
    </submittedName>
</protein>
<dbReference type="PROSITE" id="PS50215">
    <property type="entry name" value="ADAM_MEPRO"/>
    <property type="match status" value="1"/>
</dbReference>
<sequence length="477" mass="52941">MRITLFVLLFGGYAKAAEHPSVVFPRLLEERADTGAKTVRIHDKLTLSLQKASVAAKKFRVRRVVDGRTVTTFVDGAHIERSLYDDAEKLATMSIKIEDGRLLLNGLIGPSHRIAPISGSERSEDGAIPHAIHKVETKNYDKEVLGQSAKAALNGVRERSDSLPSKVLVEIFLVSDSKHNAIFTTFEDLATYLCVCINSVNVRYKQSRYPFFQLVLVGMEKSEDEPYNVGDGSNMYDDATVELFKKHVNSHIVDYGRADVVFLLTGRELFTVMGKVINNAITGIAFLAGICTAEFVGIGEEKPGSFDVIHTMAHEVAHLLGASHDGDKPVRTMPNRPGSEACPWQDGYMMSYIDGGAKHQRLSRCSLEQIEVVLLLRGISCWNTGSGNEYIVEDAFPGQFLTDKEYCRRLFPTLTGIYPNTNHTLSSKCKMKCCYDSMLFGTKTCYTVDIPDYMSCGYQKVCFIGDCLSKTYISSLP</sequence>
<keyword evidence="4 8" id="KW-0482">Metalloprotease</keyword>
<dbReference type="AlphaFoldDB" id="A0A6M2E5I1"/>
<feature type="domain" description="Peptidase M12B" evidence="7">
    <location>
        <begin position="167"/>
        <end position="386"/>
    </location>
</feature>
<dbReference type="EMBL" id="GIDH01001802">
    <property type="protein sequence ID" value="NOV53745.1"/>
    <property type="molecule type" value="Transcribed_RNA"/>
</dbReference>
<dbReference type="PANTHER" id="PTHR11905:SF159">
    <property type="entry name" value="ADAM METALLOPROTEASE"/>
    <property type="match status" value="1"/>
</dbReference>
<dbReference type="SUPFAM" id="SSF55486">
    <property type="entry name" value="Metalloproteases ('zincins'), catalytic domain"/>
    <property type="match status" value="1"/>
</dbReference>
<dbReference type="Gene3D" id="3.40.390.10">
    <property type="entry name" value="Collagenase (Catalytic Domain)"/>
    <property type="match status" value="1"/>
</dbReference>
<feature type="signal peptide" evidence="6">
    <location>
        <begin position="1"/>
        <end position="16"/>
    </location>
</feature>
<evidence type="ECO:0000256" key="3">
    <source>
        <dbReference type="ARBA" id="ARBA00022833"/>
    </source>
</evidence>
<evidence type="ECO:0000313" key="8">
    <source>
        <dbReference type="EMBL" id="NOV53745.1"/>
    </source>
</evidence>
<dbReference type="Pfam" id="PF13688">
    <property type="entry name" value="Reprolysin_5"/>
    <property type="match status" value="1"/>
</dbReference>
<feature type="binding site" evidence="5">
    <location>
        <position position="318"/>
    </location>
    <ligand>
        <name>Zn(2+)</name>
        <dbReference type="ChEBI" id="CHEBI:29105"/>
        <note>catalytic</note>
    </ligand>
</feature>
<organism evidence="8">
    <name type="scientific">Amblyomma tuberculatum</name>
    <dbReference type="NCBI Taxonomy" id="48802"/>
    <lineage>
        <taxon>Eukaryota</taxon>
        <taxon>Metazoa</taxon>
        <taxon>Ecdysozoa</taxon>
        <taxon>Arthropoda</taxon>
        <taxon>Chelicerata</taxon>
        <taxon>Arachnida</taxon>
        <taxon>Acari</taxon>
        <taxon>Parasitiformes</taxon>
        <taxon>Ixodida</taxon>
        <taxon>Ixodoidea</taxon>
        <taxon>Ixodidae</taxon>
        <taxon>Amblyomminae</taxon>
        <taxon>Amblyomma</taxon>
    </lineage>
</organism>
<dbReference type="InterPro" id="IPR024079">
    <property type="entry name" value="MetalloPept_cat_dom_sf"/>
</dbReference>
<feature type="binding site" evidence="5">
    <location>
        <position position="314"/>
    </location>
    <ligand>
        <name>Zn(2+)</name>
        <dbReference type="ChEBI" id="CHEBI:29105"/>
        <note>catalytic</note>
    </ligand>
</feature>
<evidence type="ECO:0000256" key="5">
    <source>
        <dbReference type="PROSITE-ProRule" id="PRU00276"/>
    </source>
</evidence>
<name>A0A6M2E5I1_9ACAR</name>
<feature type="active site" evidence="5">
    <location>
        <position position="315"/>
    </location>
</feature>
<dbReference type="GO" id="GO:0006509">
    <property type="term" value="P:membrane protein ectodomain proteolysis"/>
    <property type="evidence" value="ECO:0007669"/>
    <property type="project" value="TreeGrafter"/>
</dbReference>
<reference evidence="8" key="1">
    <citation type="submission" date="2019-12" db="EMBL/GenBank/DDBJ databases">
        <title>The sialotranscriptome of the gopher-tortoise tick, Amblyomma tuberculatum.</title>
        <authorList>
            <person name="Karim S."/>
            <person name="Andersen J."/>
            <person name="Kumar D."/>
            <person name="Adamson S."/>
            <person name="Ennen J."/>
            <person name="Qualis C.P."/>
            <person name="Ribeiro J.M.C."/>
        </authorList>
    </citation>
    <scope>NUCLEOTIDE SEQUENCE</scope>
    <source>
        <strain evidence="8">Removed</strain>
        <tissue evidence="8">Salivary glands</tissue>
    </source>
</reference>
<accession>A0A6M2E5I1</accession>
<evidence type="ECO:0000256" key="4">
    <source>
        <dbReference type="ARBA" id="ARBA00023049"/>
    </source>
</evidence>
<keyword evidence="2" id="KW-0378">Hydrolase</keyword>
<dbReference type="InterPro" id="IPR001590">
    <property type="entry name" value="Peptidase_M12B"/>
</dbReference>
<dbReference type="GO" id="GO:0046872">
    <property type="term" value="F:metal ion binding"/>
    <property type="evidence" value="ECO:0007669"/>
    <property type="project" value="UniProtKB-KW"/>
</dbReference>
<keyword evidence="3 5" id="KW-0862">Zinc</keyword>
<comment type="caution">
    <text evidence="5">Lacks conserved residue(s) required for the propagation of feature annotation.</text>
</comment>
<keyword evidence="1 8" id="KW-0645">Protease</keyword>
<evidence type="ECO:0000256" key="6">
    <source>
        <dbReference type="SAM" id="SignalP"/>
    </source>
</evidence>
<keyword evidence="5" id="KW-0479">Metal-binding</keyword>
<dbReference type="Gene3D" id="3.40.1620.60">
    <property type="match status" value="1"/>
</dbReference>
<feature type="binding site" evidence="5">
    <location>
        <position position="324"/>
    </location>
    <ligand>
        <name>Zn(2+)</name>
        <dbReference type="ChEBI" id="CHEBI:29105"/>
        <note>catalytic</note>
    </ligand>
</feature>
<evidence type="ECO:0000256" key="1">
    <source>
        <dbReference type="ARBA" id="ARBA00022670"/>
    </source>
</evidence>
<evidence type="ECO:0000256" key="2">
    <source>
        <dbReference type="ARBA" id="ARBA00022801"/>
    </source>
</evidence>